<evidence type="ECO:0008006" key="3">
    <source>
        <dbReference type="Google" id="ProtNLM"/>
    </source>
</evidence>
<sequence>MNLPSQSLPASWMLKLLDALQPDHDDVARHLADLKAAHPGLGAHALAEKWADRICWRYASEGAATALPGSIPGLGTATQFGIEASAISADLAYMLRCMAGLTIGVGQIFERDTRASFNQDFIRVLGLWCGVLTLGKEATVRMASKIAIARFNRVPAEVFKRINIRVGTTIVTKYGTRRGGIAVGRLVPFGVGALIGGGFNLVTMKGFKAAAIRYYRTDEAVLYERE</sequence>
<dbReference type="Proteomes" id="UP001548590">
    <property type="component" value="Unassembled WGS sequence"/>
</dbReference>
<reference evidence="1 2" key="1">
    <citation type="submission" date="2024-07" db="EMBL/GenBank/DDBJ databases">
        <title>Uliginosibacterium paludis KCTC:42655.</title>
        <authorList>
            <person name="Kim M.K."/>
        </authorList>
    </citation>
    <scope>NUCLEOTIDE SEQUENCE [LARGE SCALE GENOMIC DNA]</scope>
    <source>
        <strain evidence="1 2">KCTC 42655</strain>
    </source>
</reference>
<evidence type="ECO:0000313" key="1">
    <source>
        <dbReference type="EMBL" id="MET1489320.1"/>
    </source>
</evidence>
<gene>
    <name evidence="1" type="ORF">ABVT11_05745</name>
</gene>
<dbReference type="RefSeq" id="WP_345925696.1">
    <property type="nucleotide sequence ID" value="NZ_JBDIVF010000002.1"/>
</dbReference>
<keyword evidence="2" id="KW-1185">Reference proteome</keyword>
<dbReference type="EMBL" id="JBEWLZ010000003">
    <property type="protein sequence ID" value="MET1489320.1"/>
    <property type="molecule type" value="Genomic_DNA"/>
</dbReference>
<name>A0ABV2CN34_9RHOO</name>
<accession>A0ABV2CN34</accession>
<evidence type="ECO:0000313" key="2">
    <source>
        <dbReference type="Proteomes" id="UP001548590"/>
    </source>
</evidence>
<organism evidence="1 2">
    <name type="scientific">Uliginosibacterium paludis</name>
    <dbReference type="NCBI Taxonomy" id="1615952"/>
    <lineage>
        <taxon>Bacteria</taxon>
        <taxon>Pseudomonadati</taxon>
        <taxon>Pseudomonadota</taxon>
        <taxon>Betaproteobacteria</taxon>
        <taxon>Rhodocyclales</taxon>
        <taxon>Zoogloeaceae</taxon>
        <taxon>Uliginosibacterium</taxon>
    </lineage>
</organism>
<protein>
    <recommendedName>
        <fullName evidence="3">EcsC family protein</fullName>
    </recommendedName>
</protein>
<proteinExistence type="predicted"/>
<comment type="caution">
    <text evidence="1">The sequence shown here is derived from an EMBL/GenBank/DDBJ whole genome shotgun (WGS) entry which is preliminary data.</text>
</comment>